<dbReference type="GO" id="GO:0032259">
    <property type="term" value="P:methylation"/>
    <property type="evidence" value="ECO:0007669"/>
    <property type="project" value="UniProtKB-KW"/>
</dbReference>
<dbReference type="InterPro" id="IPR036804">
    <property type="entry name" value="CheR_N_sf"/>
</dbReference>
<dbReference type="SUPFAM" id="SSF52738">
    <property type="entry name" value="Methylesterase CheB, C-terminal domain"/>
    <property type="match status" value="1"/>
</dbReference>
<dbReference type="PRINTS" id="PR00996">
    <property type="entry name" value="CHERMTFRASE"/>
</dbReference>
<dbReference type="PANTHER" id="PTHR24422:SF27">
    <property type="entry name" value="PROTEIN-GLUTAMATE O-METHYLTRANSFERASE"/>
    <property type="match status" value="1"/>
</dbReference>
<dbReference type="InterPro" id="IPR022641">
    <property type="entry name" value="CheR_N"/>
</dbReference>
<dbReference type="Pfam" id="PF08448">
    <property type="entry name" value="PAS_4"/>
    <property type="match status" value="1"/>
</dbReference>
<feature type="region of interest" description="Disordered" evidence="8">
    <location>
        <begin position="1"/>
        <end position="31"/>
    </location>
</feature>
<comment type="catalytic activity">
    <reaction evidence="1">
        <text>L-glutamyl-[protein] + S-adenosyl-L-methionine = [protein]-L-glutamate 5-O-methyl ester + S-adenosyl-L-homocysteine</text>
        <dbReference type="Rhea" id="RHEA:24452"/>
        <dbReference type="Rhea" id="RHEA-COMP:10208"/>
        <dbReference type="Rhea" id="RHEA-COMP:10311"/>
        <dbReference type="ChEBI" id="CHEBI:29973"/>
        <dbReference type="ChEBI" id="CHEBI:57856"/>
        <dbReference type="ChEBI" id="CHEBI:59789"/>
        <dbReference type="ChEBI" id="CHEBI:82795"/>
        <dbReference type="EC" id="2.1.1.80"/>
    </reaction>
</comment>
<dbReference type="Pfam" id="PF01339">
    <property type="entry name" value="CheB_methylest"/>
    <property type="match status" value="1"/>
</dbReference>
<proteinExistence type="predicted"/>
<feature type="active site" evidence="6">
    <location>
        <position position="53"/>
    </location>
</feature>
<dbReference type="GO" id="GO:0006935">
    <property type="term" value="P:chemotaxis"/>
    <property type="evidence" value="ECO:0007669"/>
    <property type="project" value="UniProtKB-UniRule"/>
</dbReference>
<evidence type="ECO:0000256" key="8">
    <source>
        <dbReference type="SAM" id="MobiDB-lite"/>
    </source>
</evidence>
<dbReference type="GO" id="GO:0008983">
    <property type="term" value="F:protein-glutamate O-methyltransferase activity"/>
    <property type="evidence" value="ECO:0007669"/>
    <property type="project" value="UniProtKB-EC"/>
</dbReference>
<feature type="coiled-coil region" evidence="7">
    <location>
        <begin position="677"/>
        <end position="746"/>
    </location>
</feature>
<dbReference type="Pfam" id="PF13596">
    <property type="entry name" value="PAS_10"/>
    <property type="match status" value="1"/>
</dbReference>
<dbReference type="SUPFAM" id="SSF55785">
    <property type="entry name" value="PYP-like sensor domain (PAS domain)"/>
    <property type="match status" value="2"/>
</dbReference>
<dbReference type="SUPFAM" id="SSF53335">
    <property type="entry name" value="S-adenosyl-L-methionine-dependent methyltransferases"/>
    <property type="match status" value="1"/>
</dbReference>
<dbReference type="Pfam" id="PF03705">
    <property type="entry name" value="CheR_N"/>
    <property type="match status" value="1"/>
</dbReference>
<feature type="domain" description="CheB-type methylesterase" evidence="9">
    <location>
        <begin position="41"/>
        <end position="229"/>
    </location>
</feature>
<feature type="active site" evidence="6">
    <location>
        <position position="80"/>
    </location>
</feature>
<keyword evidence="3" id="KW-0489">Methyltransferase</keyword>
<dbReference type="GO" id="GO:0005737">
    <property type="term" value="C:cytoplasm"/>
    <property type="evidence" value="ECO:0007669"/>
    <property type="project" value="InterPro"/>
</dbReference>
<evidence type="ECO:0000256" key="7">
    <source>
        <dbReference type="SAM" id="Coils"/>
    </source>
</evidence>
<evidence type="ECO:0000259" key="10">
    <source>
        <dbReference type="PROSITE" id="PS50123"/>
    </source>
</evidence>
<dbReference type="SUPFAM" id="SSF47757">
    <property type="entry name" value="Chemotaxis receptor methyltransferase CheR, N-terminal domain"/>
    <property type="match status" value="1"/>
</dbReference>
<dbReference type="InterPro" id="IPR000673">
    <property type="entry name" value="Sig_transdc_resp-reg_Me-estase"/>
</dbReference>
<evidence type="ECO:0000256" key="2">
    <source>
        <dbReference type="ARBA" id="ARBA00012534"/>
    </source>
</evidence>
<dbReference type="EC" id="2.1.1.80" evidence="2"/>
<dbReference type="CDD" id="cd16434">
    <property type="entry name" value="CheB-CheR_fusion"/>
    <property type="match status" value="1"/>
</dbReference>
<dbReference type="Gene3D" id="3.40.50.180">
    <property type="entry name" value="Methylesterase CheB, C-terminal domain"/>
    <property type="match status" value="1"/>
</dbReference>
<comment type="caution">
    <text evidence="11">The sequence shown here is derived from an EMBL/GenBank/DDBJ whole genome shotgun (WGS) entry which is preliminary data.</text>
</comment>
<evidence type="ECO:0000313" key="11">
    <source>
        <dbReference type="EMBL" id="MDI1232262.1"/>
    </source>
</evidence>
<dbReference type="InterPro" id="IPR035909">
    <property type="entry name" value="CheB_C"/>
</dbReference>
<dbReference type="EMBL" id="JAQSDF010000071">
    <property type="protein sequence ID" value="MDI1232262.1"/>
    <property type="molecule type" value="Genomic_DNA"/>
</dbReference>
<dbReference type="InterPro" id="IPR013656">
    <property type="entry name" value="PAS_4"/>
</dbReference>
<evidence type="ECO:0000256" key="1">
    <source>
        <dbReference type="ARBA" id="ARBA00001541"/>
    </source>
</evidence>
<protein>
    <recommendedName>
        <fullName evidence="2">protein-glutamate O-methyltransferase</fullName>
        <ecNumber evidence="2">2.1.1.80</ecNumber>
    </recommendedName>
</protein>
<keyword evidence="4" id="KW-0808">Transferase</keyword>
<evidence type="ECO:0000313" key="12">
    <source>
        <dbReference type="Proteomes" id="UP001160519"/>
    </source>
</evidence>
<gene>
    <name evidence="11" type="ORF">PSU93_14050</name>
</gene>
<dbReference type="Pfam" id="PF01739">
    <property type="entry name" value="CheR"/>
    <property type="match status" value="1"/>
</dbReference>
<dbReference type="PROSITE" id="PS50123">
    <property type="entry name" value="CHER"/>
    <property type="match status" value="1"/>
</dbReference>
<dbReference type="Gene3D" id="3.40.50.150">
    <property type="entry name" value="Vaccinia Virus protein VP39"/>
    <property type="match status" value="1"/>
</dbReference>
<keyword evidence="6" id="KW-0378">Hydrolase</keyword>
<dbReference type="InterPro" id="IPR022642">
    <property type="entry name" value="CheR_C"/>
</dbReference>
<evidence type="ECO:0000256" key="3">
    <source>
        <dbReference type="ARBA" id="ARBA00022603"/>
    </source>
</evidence>
<evidence type="ECO:0000259" key="9">
    <source>
        <dbReference type="PROSITE" id="PS50122"/>
    </source>
</evidence>
<sequence length="1001" mass="112104">MARDKNTTGQVMPSKKISRSRKSVRAEDEVSAKSDALQTDLKFNSYVVAIGASAGGLDALERFFNAVDVDSGAVIVVIQHLSPDHKSMMDNLLARHTTMPVLMAENGLEMQANHVYLIPPGKNMTVADSQLRLVPKNPHGLSLPIDLFFTSVAKEFGNRCIGVILSGTGSDGTRGAVAINDAGGFLLAQDPESSKFDGMPRSVIATGLVDEVMPPELLAKRIVNHVKNVMEVSAKIKVCDAESGIDPMEGILHLLYQVGGINFKEYKPATVQRRIERRMQIRHVRDLTDYLRLLENERGEILTLKRDTLIPVTSFFRDTETFNLMEKDIIPSIITEHQEQQPIRVWVAGCSTGEEAYTIAILFAEAFDQLKRWPQLKIFATDVEQTHIDIAGAGVYSEAITNELSPERLERFFKHTGTQFVVKNEIRQNIVFARHNILEDPPFTRMNLVTCRNVLIYFDNNAQEKALLRFQYALIHNGHMLLGSSESLGSRHRDFSVTDSKNKIYRVLRPVSLPLDLNRSSQGGRAATRKATTSIQQTRQWNTEAGVIESGQTILMTCYAPPALLVNEDRQLVHVYGDAQRFIQIPSGTISLEVSKLLVGKLAPVAIALFHKAIKENVQLRSEVIVTDPVKGSTEHVRMTVRPVPINPGQERFFLLSFDAELLPETSRAGAAVIDVSEVSNERIQNLERELSVMRDSLQATIEELETSNEELQATNEELMASNEELQSTNEELQSVNEELYTVNAENQEKIEILNRVNSDLDNMTRAALIPTVFVDASLKLTRFTPEAANIFRFREGDISRPIDDFTHGMDYPDFIADVHRTLSTAQIIEREVKSLNSNNWYLVRILPYIDKPKSINGAVMTFFEITMLKDVQRLQSIMDSLPEHIAVLDPAGYITLVNQAWRTFAENNGDRGLAFSGIGSNYFDVCHIEEGPDTQVANQVSDGIRQVLSNELPTFSIKYPCHSPEEKRWFLMHAAPVHHAIGGVVVSHINITHWVEGDFE</sequence>
<dbReference type="InterPro" id="IPR050903">
    <property type="entry name" value="Bact_Chemotaxis_MeTrfase"/>
</dbReference>
<keyword evidence="5" id="KW-0949">S-adenosyl-L-methionine</keyword>
<feature type="active site" evidence="6">
    <location>
        <position position="171"/>
    </location>
</feature>
<dbReference type="Gene3D" id="3.30.450.20">
    <property type="entry name" value="PAS domain"/>
    <property type="match status" value="2"/>
</dbReference>
<keyword evidence="7" id="KW-0175">Coiled coil</keyword>
<feature type="domain" description="CheR-type methyltransferase" evidence="10">
    <location>
        <begin position="254"/>
        <end position="510"/>
    </location>
</feature>
<reference evidence="11" key="1">
    <citation type="submission" date="2023-01" db="EMBL/GenBank/DDBJ databases">
        <title>Biogeochemical cycle of methane in antarctic sediments.</title>
        <authorList>
            <person name="Roldan D.M."/>
            <person name="Menes R.J."/>
        </authorList>
    </citation>
    <scope>NUCLEOTIDE SEQUENCE [LARGE SCALE GENOMIC DNA]</scope>
    <source>
        <strain evidence="11">K-2018 MAG008</strain>
    </source>
</reference>
<dbReference type="Gene3D" id="1.10.155.10">
    <property type="entry name" value="Chemotaxis receptor methyltransferase CheR, N-terminal domain"/>
    <property type="match status" value="1"/>
</dbReference>
<accession>A0AA43Q843</accession>
<dbReference type="InterPro" id="IPR035965">
    <property type="entry name" value="PAS-like_dom_sf"/>
</dbReference>
<dbReference type="InterPro" id="IPR000780">
    <property type="entry name" value="CheR_MeTrfase"/>
</dbReference>
<organism evidence="11 12">
    <name type="scientific">Candidatus Methylobacter titanis</name>
    <dbReference type="NCBI Taxonomy" id="3053457"/>
    <lineage>
        <taxon>Bacteria</taxon>
        <taxon>Pseudomonadati</taxon>
        <taxon>Pseudomonadota</taxon>
        <taxon>Gammaproteobacteria</taxon>
        <taxon>Methylococcales</taxon>
        <taxon>Methylococcaceae</taxon>
        <taxon>Methylobacter</taxon>
    </lineage>
</organism>
<keyword evidence="6" id="KW-0145">Chemotaxis</keyword>
<name>A0AA43Q843_9GAMM</name>
<dbReference type="PANTHER" id="PTHR24422">
    <property type="entry name" value="CHEMOTAXIS PROTEIN METHYLTRANSFERASE"/>
    <property type="match status" value="1"/>
</dbReference>
<evidence type="ECO:0000256" key="6">
    <source>
        <dbReference type="PROSITE-ProRule" id="PRU00050"/>
    </source>
</evidence>
<dbReference type="PROSITE" id="PS50122">
    <property type="entry name" value="CHEB"/>
    <property type="match status" value="1"/>
</dbReference>
<dbReference type="InterPro" id="IPR029063">
    <property type="entry name" value="SAM-dependent_MTases_sf"/>
</dbReference>
<evidence type="ECO:0000256" key="5">
    <source>
        <dbReference type="ARBA" id="ARBA00022691"/>
    </source>
</evidence>
<evidence type="ECO:0000256" key="4">
    <source>
        <dbReference type="ARBA" id="ARBA00022679"/>
    </source>
</evidence>
<dbReference type="GO" id="GO:0000156">
    <property type="term" value="F:phosphorelay response regulator activity"/>
    <property type="evidence" value="ECO:0007669"/>
    <property type="project" value="InterPro"/>
</dbReference>
<dbReference type="AlphaFoldDB" id="A0AA43Q843"/>
<dbReference type="GO" id="GO:0008984">
    <property type="term" value="F:protein-glutamate methylesterase activity"/>
    <property type="evidence" value="ECO:0007669"/>
    <property type="project" value="InterPro"/>
</dbReference>
<dbReference type="Proteomes" id="UP001160519">
    <property type="component" value="Unassembled WGS sequence"/>
</dbReference>
<keyword evidence="12" id="KW-1185">Reference proteome</keyword>
<dbReference type="SMART" id="SM00138">
    <property type="entry name" value="MeTrc"/>
    <property type="match status" value="1"/>
</dbReference>